<protein>
    <submittedName>
        <fullName evidence="3">Uncharacterized protein LOC113507220</fullName>
    </submittedName>
</protein>
<dbReference type="Proteomes" id="UP000322000">
    <property type="component" value="Unplaced"/>
</dbReference>
<gene>
    <name evidence="3" type="primary">LOC113507220</name>
</gene>
<keyword evidence="1" id="KW-0732">Signal</keyword>
<dbReference type="Gene3D" id="1.25.10.10">
    <property type="entry name" value="Leucine-rich Repeat Variant"/>
    <property type="match status" value="1"/>
</dbReference>
<dbReference type="AlphaFoldDB" id="A0A7E5WYF4"/>
<dbReference type="SUPFAM" id="SSF48371">
    <property type="entry name" value="ARM repeat"/>
    <property type="match status" value="1"/>
</dbReference>
<accession>A0A7E5WYF4</accession>
<name>A0A7E5WYF4_TRINI</name>
<dbReference type="OrthoDB" id="7249705at2759"/>
<dbReference type="KEGG" id="tnl:113507220"/>
<sequence length="356" mass="40534">MSRLVNLLCATVLLLNYVASEITEDISETGQPYDISEQDLSEQELMRTINPDIEKALVTLENLAAASDKIIRFEDAPLADAKKMFSEMVEILDNMIEAVKNSNNAYKFLKAKGLDRIVAQNLKAENAAVKARILILLKVLFDVAPTTTTALIPITIVDRLLDVFEQDNLGLKAHALDVLYVWLPDNPRVQARVMKIKGLAPFYEQVGKLDTSVIKTLLDLFNMILKEHVTARNDVQRTIVDNDKMKFYTRIGLLEHMATPTVCNGLLNIFSKTWSYNTPDNNIIVTVFDMIKNIKQFCLKNYRGKPKAKKLFSALQEYVKEPENIEYFQSKGLNVTDISLMIEDYVDKLRYVKDEM</sequence>
<evidence type="ECO:0000313" key="2">
    <source>
        <dbReference type="Proteomes" id="UP000322000"/>
    </source>
</evidence>
<feature type="chain" id="PRO_5028829618" evidence="1">
    <location>
        <begin position="21"/>
        <end position="356"/>
    </location>
</feature>
<dbReference type="InterPro" id="IPR011989">
    <property type="entry name" value="ARM-like"/>
</dbReference>
<dbReference type="GeneID" id="113507220"/>
<dbReference type="InParanoid" id="A0A7E5WYF4"/>
<keyword evidence="2" id="KW-1185">Reference proteome</keyword>
<organism evidence="2 3">
    <name type="scientific">Trichoplusia ni</name>
    <name type="common">Cabbage looper</name>
    <dbReference type="NCBI Taxonomy" id="7111"/>
    <lineage>
        <taxon>Eukaryota</taxon>
        <taxon>Metazoa</taxon>
        <taxon>Ecdysozoa</taxon>
        <taxon>Arthropoda</taxon>
        <taxon>Hexapoda</taxon>
        <taxon>Insecta</taxon>
        <taxon>Pterygota</taxon>
        <taxon>Neoptera</taxon>
        <taxon>Endopterygota</taxon>
        <taxon>Lepidoptera</taxon>
        <taxon>Glossata</taxon>
        <taxon>Ditrysia</taxon>
        <taxon>Noctuoidea</taxon>
        <taxon>Noctuidae</taxon>
        <taxon>Plusiinae</taxon>
        <taxon>Trichoplusia</taxon>
    </lineage>
</organism>
<feature type="signal peptide" evidence="1">
    <location>
        <begin position="1"/>
        <end position="20"/>
    </location>
</feature>
<evidence type="ECO:0000313" key="3">
    <source>
        <dbReference type="RefSeq" id="XP_026745890.1"/>
    </source>
</evidence>
<dbReference type="InterPro" id="IPR016024">
    <property type="entry name" value="ARM-type_fold"/>
</dbReference>
<evidence type="ECO:0000256" key="1">
    <source>
        <dbReference type="SAM" id="SignalP"/>
    </source>
</evidence>
<reference evidence="3" key="1">
    <citation type="submission" date="2025-08" db="UniProtKB">
        <authorList>
            <consortium name="RefSeq"/>
        </authorList>
    </citation>
    <scope>IDENTIFICATION</scope>
</reference>
<dbReference type="RefSeq" id="XP_026745890.1">
    <property type="nucleotide sequence ID" value="XM_026890089.1"/>
</dbReference>
<proteinExistence type="predicted"/>